<reference evidence="2" key="2">
    <citation type="submission" date="2023-06" db="EMBL/GenBank/DDBJ databases">
        <authorList>
            <person name="Swenson N.G."/>
            <person name="Wegrzyn J.L."/>
            <person name="Mcevoy S.L."/>
        </authorList>
    </citation>
    <scope>NUCLEOTIDE SEQUENCE</scope>
    <source>
        <strain evidence="2">NS2018</strain>
        <tissue evidence="2">Leaf</tissue>
    </source>
</reference>
<dbReference type="PANTHER" id="PTHR24121">
    <property type="entry name" value="NO MECHANORECEPTOR POTENTIAL C, ISOFORM D-RELATED"/>
    <property type="match status" value="1"/>
</dbReference>
<dbReference type="Pfam" id="PF12796">
    <property type="entry name" value="Ank_2"/>
    <property type="match status" value="1"/>
</dbReference>
<gene>
    <name evidence="2" type="ORF">LWI29_003653</name>
</gene>
<feature type="region of interest" description="Disordered" evidence="1">
    <location>
        <begin position="57"/>
        <end position="116"/>
    </location>
</feature>
<evidence type="ECO:0000313" key="3">
    <source>
        <dbReference type="Proteomes" id="UP001168877"/>
    </source>
</evidence>
<dbReference type="AlphaFoldDB" id="A0AA39TDD2"/>
<sequence length="310" mass="33869">MGAGSSTDPENPAPTIQRPEIDISVSSSLQLTSFSKLNRNTLLREAAQNGKWEEAASLLDEDFGSDSGKMEQIAAGSAADPENPPPTTESPEIDESAYSSQPSQNQNVDHSTSGNKDLYHHPKYSILRKAALNGVWEEAENLLDEDPLILAAVITDGDETALHVATGAGQTLFVTEIIQRMEPEYLEMRDGNENTALTIAAIAGNIEIATVLLEKNPELLKIRDSKGMTPLHLAVLLGKNEMAMFLYHISPSGYLTFEDRTELFFQSIKSDLYDFALKLLEHTSVLAVIRDGNEDTALHVLARKPSSIFS</sequence>
<feature type="region of interest" description="Disordered" evidence="1">
    <location>
        <begin position="1"/>
        <end position="21"/>
    </location>
</feature>
<feature type="compositionally biased region" description="Polar residues" evidence="1">
    <location>
        <begin position="97"/>
        <end position="115"/>
    </location>
</feature>
<evidence type="ECO:0000256" key="1">
    <source>
        <dbReference type="SAM" id="MobiDB-lite"/>
    </source>
</evidence>
<dbReference type="Gene3D" id="1.25.40.20">
    <property type="entry name" value="Ankyrin repeat-containing domain"/>
    <property type="match status" value="1"/>
</dbReference>
<evidence type="ECO:0000313" key="2">
    <source>
        <dbReference type="EMBL" id="KAK0606741.1"/>
    </source>
</evidence>
<reference evidence="2" key="1">
    <citation type="journal article" date="2022" name="Plant J.">
        <title>Strategies of tolerance reflected in two North American maple genomes.</title>
        <authorList>
            <person name="McEvoy S.L."/>
            <person name="Sezen U.U."/>
            <person name="Trouern-Trend A."/>
            <person name="McMahon S.M."/>
            <person name="Schaberg P.G."/>
            <person name="Yang J."/>
            <person name="Wegrzyn J.L."/>
            <person name="Swenson N.G."/>
        </authorList>
    </citation>
    <scope>NUCLEOTIDE SEQUENCE</scope>
    <source>
        <strain evidence="2">NS2018</strain>
    </source>
</reference>
<comment type="caution">
    <text evidence="2">The sequence shown here is derived from an EMBL/GenBank/DDBJ whole genome shotgun (WGS) entry which is preliminary data.</text>
</comment>
<keyword evidence="3" id="KW-1185">Reference proteome</keyword>
<dbReference type="Proteomes" id="UP001168877">
    <property type="component" value="Unassembled WGS sequence"/>
</dbReference>
<dbReference type="InterPro" id="IPR036770">
    <property type="entry name" value="Ankyrin_rpt-contain_sf"/>
</dbReference>
<dbReference type="PANTHER" id="PTHR24121:SF20">
    <property type="entry name" value="TONSOKU-LIKE PROTEIN"/>
    <property type="match status" value="1"/>
</dbReference>
<name>A0AA39TDD2_ACESA</name>
<dbReference type="SMART" id="SM00248">
    <property type="entry name" value="ANK"/>
    <property type="match status" value="3"/>
</dbReference>
<proteinExistence type="predicted"/>
<accession>A0AA39TDD2</accession>
<dbReference type="SUPFAM" id="SSF48403">
    <property type="entry name" value="Ankyrin repeat"/>
    <property type="match status" value="1"/>
</dbReference>
<dbReference type="EMBL" id="JAUESC010000001">
    <property type="protein sequence ID" value="KAK0606741.1"/>
    <property type="molecule type" value="Genomic_DNA"/>
</dbReference>
<organism evidence="2 3">
    <name type="scientific">Acer saccharum</name>
    <name type="common">Sugar maple</name>
    <dbReference type="NCBI Taxonomy" id="4024"/>
    <lineage>
        <taxon>Eukaryota</taxon>
        <taxon>Viridiplantae</taxon>
        <taxon>Streptophyta</taxon>
        <taxon>Embryophyta</taxon>
        <taxon>Tracheophyta</taxon>
        <taxon>Spermatophyta</taxon>
        <taxon>Magnoliopsida</taxon>
        <taxon>eudicotyledons</taxon>
        <taxon>Gunneridae</taxon>
        <taxon>Pentapetalae</taxon>
        <taxon>rosids</taxon>
        <taxon>malvids</taxon>
        <taxon>Sapindales</taxon>
        <taxon>Sapindaceae</taxon>
        <taxon>Hippocastanoideae</taxon>
        <taxon>Acereae</taxon>
        <taxon>Acer</taxon>
    </lineage>
</organism>
<dbReference type="InterPro" id="IPR002110">
    <property type="entry name" value="Ankyrin_rpt"/>
</dbReference>
<protein>
    <submittedName>
        <fullName evidence="2">Uncharacterized protein</fullName>
    </submittedName>
</protein>